<accession>A0A0G1X6S7</accession>
<reference evidence="3 4" key="1">
    <citation type="journal article" date="2015" name="Nature">
        <title>rRNA introns, odd ribosomes, and small enigmatic genomes across a large radiation of phyla.</title>
        <authorList>
            <person name="Brown C.T."/>
            <person name="Hug L.A."/>
            <person name="Thomas B.C."/>
            <person name="Sharon I."/>
            <person name="Castelle C.J."/>
            <person name="Singh A."/>
            <person name="Wilkins M.J."/>
            <person name="Williams K.H."/>
            <person name="Banfield J.F."/>
        </authorList>
    </citation>
    <scope>NUCLEOTIDE SEQUENCE [LARGE SCALE GENOMIC DNA]</scope>
</reference>
<keyword evidence="3" id="KW-0808">Transferase</keyword>
<dbReference type="SUPFAM" id="SSF53756">
    <property type="entry name" value="UDP-Glycosyltransferase/glycogen phosphorylase"/>
    <property type="match status" value="1"/>
</dbReference>
<dbReference type="PANTHER" id="PTHR45947:SF3">
    <property type="entry name" value="SULFOQUINOVOSYL TRANSFERASE SQD2"/>
    <property type="match status" value="1"/>
</dbReference>
<proteinExistence type="predicted"/>
<dbReference type="GO" id="GO:0016757">
    <property type="term" value="F:glycosyltransferase activity"/>
    <property type="evidence" value="ECO:0007669"/>
    <property type="project" value="InterPro"/>
</dbReference>
<evidence type="ECO:0000313" key="4">
    <source>
        <dbReference type="Proteomes" id="UP000034913"/>
    </source>
</evidence>
<dbReference type="Pfam" id="PF00534">
    <property type="entry name" value="Glycos_transf_1"/>
    <property type="match status" value="1"/>
</dbReference>
<comment type="caution">
    <text evidence="3">The sequence shown here is derived from an EMBL/GenBank/DDBJ whole genome shotgun (WGS) entry which is preliminary data.</text>
</comment>
<dbReference type="InterPro" id="IPR028098">
    <property type="entry name" value="Glyco_trans_4-like_N"/>
</dbReference>
<sequence>MKQFDELRVAIVADWLTSRGGAERVILNFAEIFPRADIFTSVFKAEAFPELRGRRVITSYLQKSPLRYKQQLFPAIRPAVFESFNLDGYDLVTSSAHAEAKGILTKPETLHICYCHTPTRYYWSHYHEYLRQKQLGVLDPLIKLAMPSLVHRLRIWDRVAADRVDVFVANSKNTAGRIKKYYERESTVIYPPVDFARFQGESTPGDFYLVVGRQIGYKRTDIAVQAFNGLGLPLKIIGEGPEIARLKKLARSPKTEFLGRLSDEETAQQFLRCKAVLFPQEEDFGIVPLEAMAAGKPVIAYRAGGALETVVEGQTGIFFSEQSPGSLADAVRRFELVSFSPSIIRAHAEQFDQAHFQRQIREFVETQWAEHLSRLSAPTPNS</sequence>
<feature type="domain" description="Glycosyltransferase subfamily 4-like N-terminal" evidence="2">
    <location>
        <begin position="20"/>
        <end position="197"/>
    </location>
</feature>
<dbReference type="PANTHER" id="PTHR45947">
    <property type="entry name" value="SULFOQUINOVOSYL TRANSFERASE SQD2"/>
    <property type="match status" value="1"/>
</dbReference>
<name>A0A0G1X6S7_UNCK3</name>
<organism evidence="3 4">
    <name type="scientific">candidate division Kazan bacterium GW2011_GWB1_52_7</name>
    <dbReference type="NCBI Taxonomy" id="1620414"/>
    <lineage>
        <taxon>Bacteria</taxon>
        <taxon>Bacteria division Kazan-3B-28</taxon>
    </lineage>
</organism>
<dbReference type="Pfam" id="PF13439">
    <property type="entry name" value="Glyco_transf_4"/>
    <property type="match status" value="1"/>
</dbReference>
<dbReference type="EMBL" id="LCRB01000002">
    <property type="protein sequence ID" value="KKW26681.1"/>
    <property type="molecule type" value="Genomic_DNA"/>
</dbReference>
<evidence type="ECO:0000259" key="1">
    <source>
        <dbReference type="Pfam" id="PF00534"/>
    </source>
</evidence>
<dbReference type="AlphaFoldDB" id="A0A0G1X6S7"/>
<dbReference type="InterPro" id="IPR050194">
    <property type="entry name" value="Glycosyltransferase_grp1"/>
</dbReference>
<dbReference type="Proteomes" id="UP000034913">
    <property type="component" value="Unassembled WGS sequence"/>
</dbReference>
<dbReference type="InterPro" id="IPR001296">
    <property type="entry name" value="Glyco_trans_1"/>
</dbReference>
<dbReference type="PATRIC" id="fig|1620414.3.peg.234"/>
<feature type="domain" description="Glycosyl transferase family 1" evidence="1">
    <location>
        <begin position="203"/>
        <end position="335"/>
    </location>
</feature>
<protein>
    <submittedName>
        <fullName evidence="3">Glycosyl transferase group 1</fullName>
    </submittedName>
</protein>
<gene>
    <name evidence="3" type="ORF">VF00_C0002G0006</name>
</gene>
<dbReference type="Gene3D" id="3.40.50.2000">
    <property type="entry name" value="Glycogen Phosphorylase B"/>
    <property type="match status" value="2"/>
</dbReference>
<evidence type="ECO:0000313" key="3">
    <source>
        <dbReference type="EMBL" id="KKW26681.1"/>
    </source>
</evidence>
<evidence type="ECO:0000259" key="2">
    <source>
        <dbReference type="Pfam" id="PF13439"/>
    </source>
</evidence>